<evidence type="ECO:0000256" key="10">
    <source>
        <dbReference type="ARBA" id="ARBA00031636"/>
    </source>
</evidence>
<keyword evidence="9 11" id="KW-0472">Membrane</keyword>
<dbReference type="PANTHER" id="PTHR43298:SF2">
    <property type="entry name" value="FMN_FAD EXPORTER YEEO-RELATED"/>
    <property type="match status" value="1"/>
</dbReference>
<dbReference type="AlphaFoldDB" id="A0A917HW37"/>
<dbReference type="InterPro" id="IPR048279">
    <property type="entry name" value="MdtK-like"/>
</dbReference>
<evidence type="ECO:0000256" key="7">
    <source>
        <dbReference type="ARBA" id="ARBA00022989"/>
    </source>
</evidence>
<evidence type="ECO:0000256" key="9">
    <source>
        <dbReference type="ARBA" id="ARBA00023136"/>
    </source>
</evidence>
<feature type="transmembrane region" description="Helical" evidence="11">
    <location>
        <begin position="270"/>
        <end position="297"/>
    </location>
</feature>
<comment type="subcellular location">
    <subcellularLocation>
        <location evidence="1">Cell membrane</location>
        <topology evidence="1">Multi-pass membrane protein</topology>
    </subcellularLocation>
</comment>
<dbReference type="Proteomes" id="UP000633278">
    <property type="component" value="Unassembled WGS sequence"/>
</dbReference>
<evidence type="ECO:0000256" key="4">
    <source>
        <dbReference type="ARBA" id="ARBA00022449"/>
    </source>
</evidence>
<proteinExistence type="inferred from homology"/>
<protein>
    <recommendedName>
        <fullName evidence="10">Multidrug-efflux transporter</fullName>
    </recommendedName>
</protein>
<keyword evidence="13" id="KW-1185">Reference proteome</keyword>
<keyword evidence="6 11" id="KW-0812">Transmembrane</keyword>
<feature type="transmembrane region" description="Helical" evidence="11">
    <location>
        <begin position="317"/>
        <end position="336"/>
    </location>
</feature>
<dbReference type="GO" id="GO:0005886">
    <property type="term" value="C:plasma membrane"/>
    <property type="evidence" value="ECO:0007669"/>
    <property type="project" value="UniProtKB-SubCell"/>
</dbReference>
<evidence type="ECO:0000256" key="3">
    <source>
        <dbReference type="ARBA" id="ARBA00022448"/>
    </source>
</evidence>
<dbReference type="GO" id="GO:0042910">
    <property type="term" value="F:xenobiotic transmembrane transporter activity"/>
    <property type="evidence" value="ECO:0007669"/>
    <property type="project" value="InterPro"/>
</dbReference>
<keyword evidence="8" id="KW-0406">Ion transport</keyword>
<reference evidence="12" key="1">
    <citation type="journal article" date="2014" name="Int. J. Syst. Evol. Microbiol.">
        <title>Complete genome sequence of Corynebacterium casei LMG S-19264T (=DSM 44701T), isolated from a smear-ripened cheese.</title>
        <authorList>
            <consortium name="US DOE Joint Genome Institute (JGI-PGF)"/>
            <person name="Walter F."/>
            <person name="Albersmeier A."/>
            <person name="Kalinowski J."/>
            <person name="Ruckert C."/>
        </authorList>
    </citation>
    <scope>NUCLEOTIDE SEQUENCE</scope>
    <source>
        <strain evidence="12">CGMCC 1.15763</strain>
    </source>
</reference>
<feature type="transmembrane region" description="Helical" evidence="11">
    <location>
        <begin position="94"/>
        <end position="113"/>
    </location>
</feature>
<evidence type="ECO:0000313" key="12">
    <source>
        <dbReference type="EMBL" id="GGG91768.1"/>
    </source>
</evidence>
<organism evidence="12 13">
    <name type="scientific">Polaribacter pacificus</name>
    <dbReference type="NCBI Taxonomy" id="1775173"/>
    <lineage>
        <taxon>Bacteria</taxon>
        <taxon>Pseudomonadati</taxon>
        <taxon>Bacteroidota</taxon>
        <taxon>Flavobacteriia</taxon>
        <taxon>Flavobacteriales</taxon>
        <taxon>Flavobacteriaceae</taxon>
    </lineage>
</organism>
<evidence type="ECO:0000256" key="6">
    <source>
        <dbReference type="ARBA" id="ARBA00022692"/>
    </source>
</evidence>
<evidence type="ECO:0000313" key="13">
    <source>
        <dbReference type="Proteomes" id="UP000633278"/>
    </source>
</evidence>
<feature type="transmembrane region" description="Helical" evidence="11">
    <location>
        <begin position="133"/>
        <end position="154"/>
    </location>
</feature>
<feature type="transmembrane region" description="Helical" evidence="11">
    <location>
        <begin position="389"/>
        <end position="407"/>
    </location>
</feature>
<feature type="transmembrane region" description="Helical" evidence="11">
    <location>
        <begin position="197"/>
        <end position="217"/>
    </location>
</feature>
<feature type="transmembrane region" description="Helical" evidence="11">
    <location>
        <begin position="161"/>
        <end position="185"/>
    </location>
</feature>
<keyword evidence="7 11" id="KW-1133">Transmembrane helix</keyword>
<name>A0A917HW37_9FLAO</name>
<dbReference type="GO" id="GO:0015297">
    <property type="term" value="F:antiporter activity"/>
    <property type="evidence" value="ECO:0007669"/>
    <property type="project" value="UniProtKB-KW"/>
</dbReference>
<evidence type="ECO:0000256" key="8">
    <source>
        <dbReference type="ARBA" id="ARBA00023065"/>
    </source>
</evidence>
<gene>
    <name evidence="12" type="ORF">GCM10011416_05570</name>
</gene>
<feature type="transmembrane region" description="Helical" evidence="11">
    <location>
        <begin position="413"/>
        <end position="432"/>
    </location>
</feature>
<evidence type="ECO:0000256" key="5">
    <source>
        <dbReference type="ARBA" id="ARBA00022475"/>
    </source>
</evidence>
<dbReference type="GO" id="GO:0006811">
    <property type="term" value="P:monoatomic ion transport"/>
    <property type="evidence" value="ECO:0007669"/>
    <property type="project" value="UniProtKB-KW"/>
</dbReference>
<keyword evidence="5" id="KW-1003">Cell membrane</keyword>
<feature type="transmembrane region" description="Helical" evidence="11">
    <location>
        <begin position="47"/>
        <end position="65"/>
    </location>
</feature>
<evidence type="ECO:0000256" key="11">
    <source>
        <dbReference type="SAM" id="Phobius"/>
    </source>
</evidence>
<dbReference type="RefSeq" id="WP_188597747.1">
    <property type="nucleotide sequence ID" value="NZ_BMJW01000001.1"/>
</dbReference>
<evidence type="ECO:0000256" key="1">
    <source>
        <dbReference type="ARBA" id="ARBA00004651"/>
    </source>
</evidence>
<dbReference type="PIRSF" id="PIRSF006603">
    <property type="entry name" value="DinF"/>
    <property type="match status" value="1"/>
</dbReference>
<keyword evidence="4" id="KW-0050">Antiport</keyword>
<dbReference type="NCBIfam" id="TIGR00797">
    <property type="entry name" value="matE"/>
    <property type="match status" value="1"/>
</dbReference>
<sequence>MNKTPIDFKSINKLAIPALIAGVAEPLLSITDTAIIGNIEYNAVESLAAVGIVGAFISMLIWVFGQTRSAISAIVSQYLGADKLDEIKNLPSQAILIIVLLSLIILGISYPFASSIFRFYNADNLILQYCIEYYQIRVFGFPFSLFTFAIFGAFRGLQNTYYPMIVAIIGALLNIVLDIILVYGIEGWIPAMDIKGAAYASVFAQIVMAVISAILLVKKTSIPLRVSLPFHPEIKRLLYMIWNLFIRTLALNTALYFGTAYATGYGKEYIAAYTIGLNLWLLGAFMIDGYSSAGNILSGKLYGQKSYNSLWLLNKKLLRYAAILGLIFIVMGSVFYNQIGLIFTKDPLVLKEFYTVFWVILLMQPLCAMTFIFDGTFKGLGQMKYLRNVLLIATGFGFIPTLLFFDWLDWKLYAIWIAFTVWIFFRGIFLYFKFRRMFLPLIQKP</sequence>
<dbReference type="EMBL" id="BMJW01000001">
    <property type="protein sequence ID" value="GGG91768.1"/>
    <property type="molecule type" value="Genomic_DNA"/>
</dbReference>
<reference evidence="12" key="2">
    <citation type="submission" date="2020-09" db="EMBL/GenBank/DDBJ databases">
        <authorList>
            <person name="Sun Q."/>
            <person name="Zhou Y."/>
        </authorList>
    </citation>
    <scope>NUCLEOTIDE SEQUENCE</scope>
    <source>
        <strain evidence="12">CGMCC 1.15763</strain>
    </source>
</reference>
<feature type="transmembrane region" description="Helical" evidence="11">
    <location>
        <begin position="356"/>
        <end position="377"/>
    </location>
</feature>
<dbReference type="InterPro" id="IPR044644">
    <property type="entry name" value="DinF-like"/>
</dbReference>
<dbReference type="InterPro" id="IPR002528">
    <property type="entry name" value="MATE_fam"/>
</dbReference>
<accession>A0A917HW37</accession>
<dbReference type="Pfam" id="PF01554">
    <property type="entry name" value="MatE"/>
    <property type="match status" value="2"/>
</dbReference>
<dbReference type="PANTHER" id="PTHR43298">
    <property type="entry name" value="MULTIDRUG RESISTANCE PROTEIN NORM-RELATED"/>
    <property type="match status" value="1"/>
</dbReference>
<comment type="similarity">
    <text evidence="2">Belongs to the multi antimicrobial extrusion (MATE) (TC 2.A.66.1) family.</text>
</comment>
<dbReference type="InterPro" id="IPR050222">
    <property type="entry name" value="MATE_MdtK"/>
</dbReference>
<evidence type="ECO:0000256" key="2">
    <source>
        <dbReference type="ARBA" id="ARBA00010199"/>
    </source>
</evidence>
<comment type="caution">
    <text evidence="12">The sequence shown here is derived from an EMBL/GenBank/DDBJ whole genome shotgun (WGS) entry which is preliminary data.</text>
</comment>
<feature type="transmembrane region" description="Helical" evidence="11">
    <location>
        <begin position="237"/>
        <end position="258"/>
    </location>
</feature>
<dbReference type="CDD" id="cd13136">
    <property type="entry name" value="MATE_DinF_like"/>
    <property type="match status" value="1"/>
</dbReference>
<keyword evidence="3" id="KW-0813">Transport</keyword>